<dbReference type="AlphaFoldDB" id="X1VY50"/>
<organism evidence="1">
    <name type="scientific">marine sediment metagenome</name>
    <dbReference type="NCBI Taxonomy" id="412755"/>
    <lineage>
        <taxon>unclassified sequences</taxon>
        <taxon>metagenomes</taxon>
        <taxon>ecological metagenomes</taxon>
    </lineage>
</organism>
<accession>X1VY50</accession>
<feature type="non-terminal residue" evidence="1">
    <location>
        <position position="1"/>
    </location>
</feature>
<comment type="caution">
    <text evidence="1">The sequence shown here is derived from an EMBL/GenBank/DDBJ whole genome shotgun (WGS) entry which is preliminary data.</text>
</comment>
<protein>
    <submittedName>
        <fullName evidence="1">Uncharacterized protein</fullName>
    </submittedName>
</protein>
<dbReference type="EMBL" id="BARW01042936">
    <property type="protein sequence ID" value="GAJ16955.1"/>
    <property type="molecule type" value="Genomic_DNA"/>
</dbReference>
<evidence type="ECO:0000313" key="1">
    <source>
        <dbReference type="EMBL" id="GAJ16955.1"/>
    </source>
</evidence>
<sequence>IINSISVGVNPALKYILNATQHYFKLLIT</sequence>
<proteinExistence type="predicted"/>
<gene>
    <name evidence="1" type="ORF">S12H4_63278</name>
</gene>
<reference evidence="1" key="1">
    <citation type="journal article" date="2014" name="Front. Microbiol.">
        <title>High frequency of phylogenetically diverse reductive dehalogenase-homologous genes in deep subseafloor sedimentary metagenomes.</title>
        <authorList>
            <person name="Kawai M."/>
            <person name="Futagami T."/>
            <person name="Toyoda A."/>
            <person name="Takaki Y."/>
            <person name="Nishi S."/>
            <person name="Hori S."/>
            <person name="Arai W."/>
            <person name="Tsubouchi T."/>
            <person name="Morono Y."/>
            <person name="Uchiyama I."/>
            <person name="Ito T."/>
            <person name="Fujiyama A."/>
            <person name="Inagaki F."/>
            <person name="Takami H."/>
        </authorList>
    </citation>
    <scope>NUCLEOTIDE SEQUENCE</scope>
    <source>
        <strain evidence="1">Expedition CK06-06</strain>
    </source>
</reference>
<name>X1VY50_9ZZZZ</name>